<evidence type="ECO:0000313" key="1">
    <source>
        <dbReference type="EMBL" id="SHM80073.1"/>
    </source>
</evidence>
<protein>
    <submittedName>
        <fullName evidence="1">Uncharacterized protein</fullName>
    </submittedName>
</protein>
<organism evidence="1 2">
    <name type="scientific">Caldanaerovirga acetigignens</name>
    <dbReference type="NCBI Taxonomy" id="447595"/>
    <lineage>
        <taxon>Bacteria</taxon>
        <taxon>Bacillati</taxon>
        <taxon>Bacillota</taxon>
        <taxon>Clostridia</taxon>
        <taxon>Thermosediminibacterales</taxon>
        <taxon>Thermosediminibacteraceae</taxon>
        <taxon>Caldanaerovirga</taxon>
    </lineage>
</organism>
<dbReference type="STRING" id="447595.SAMN05660826_01989"/>
<dbReference type="AlphaFoldDB" id="A0A1M7LQW6"/>
<keyword evidence="2" id="KW-1185">Reference proteome</keyword>
<accession>A0A1M7LQW6</accession>
<sequence length="44" mass="4997">MLEVTDDPLEAVEVSMREIPRIKGTGVSRPLLLDWTARFNLILT</sequence>
<proteinExistence type="predicted"/>
<dbReference type="EMBL" id="FRCR01000013">
    <property type="protein sequence ID" value="SHM80073.1"/>
    <property type="molecule type" value="Genomic_DNA"/>
</dbReference>
<dbReference type="Proteomes" id="UP000184375">
    <property type="component" value="Unassembled WGS sequence"/>
</dbReference>
<gene>
    <name evidence="1" type="ORF">SAMN05660826_01989</name>
</gene>
<reference evidence="2" key="1">
    <citation type="submission" date="2016-11" db="EMBL/GenBank/DDBJ databases">
        <authorList>
            <person name="Varghese N."/>
            <person name="Submissions S."/>
        </authorList>
    </citation>
    <scope>NUCLEOTIDE SEQUENCE [LARGE SCALE GENOMIC DNA]</scope>
    <source>
        <strain evidence="2">DSM 18802</strain>
    </source>
</reference>
<evidence type="ECO:0000313" key="2">
    <source>
        <dbReference type="Proteomes" id="UP000184375"/>
    </source>
</evidence>
<name>A0A1M7LQW6_9FIRM</name>